<feature type="domain" description="Fibronectin type-III" evidence="5">
    <location>
        <begin position="7"/>
        <end position="102"/>
    </location>
</feature>
<evidence type="ECO:0000259" key="5">
    <source>
        <dbReference type="PROSITE" id="PS50853"/>
    </source>
</evidence>
<evidence type="ECO:0000256" key="3">
    <source>
        <dbReference type="ARBA" id="ARBA00023326"/>
    </source>
</evidence>
<feature type="domain" description="Fibronectin type-III" evidence="5">
    <location>
        <begin position="205"/>
        <end position="298"/>
    </location>
</feature>
<evidence type="ECO:0000313" key="6">
    <source>
        <dbReference type="EMBL" id="SIQ75326.1"/>
    </source>
</evidence>
<dbReference type="RefSeq" id="WP_143311194.1">
    <property type="nucleotide sequence ID" value="NZ_FTMI01000007.1"/>
</dbReference>
<reference evidence="7" key="1">
    <citation type="submission" date="2017-01" db="EMBL/GenBank/DDBJ databases">
        <authorList>
            <person name="Varghese N."/>
            <person name="Submissions S."/>
        </authorList>
    </citation>
    <scope>NUCLEOTIDE SEQUENCE [LARGE SCALE GENOMIC DNA]</scope>
    <source>
        <strain evidence="7">3bp</strain>
    </source>
</reference>
<dbReference type="InterPro" id="IPR050964">
    <property type="entry name" value="Striated_Muscle_Regulatory"/>
</dbReference>
<dbReference type="GO" id="GO:0000272">
    <property type="term" value="P:polysaccharide catabolic process"/>
    <property type="evidence" value="ECO:0007669"/>
    <property type="project" value="UniProtKB-KW"/>
</dbReference>
<feature type="domain" description="Fibronectin type-III" evidence="5">
    <location>
        <begin position="109"/>
        <end position="204"/>
    </location>
</feature>
<organism evidence="6 7">
    <name type="scientific">Cellulosimicrobium aquatile</name>
    <dbReference type="NCBI Taxonomy" id="1612203"/>
    <lineage>
        <taxon>Bacteria</taxon>
        <taxon>Bacillati</taxon>
        <taxon>Actinomycetota</taxon>
        <taxon>Actinomycetes</taxon>
        <taxon>Micrococcales</taxon>
        <taxon>Promicromonosporaceae</taxon>
        <taxon>Cellulosimicrobium</taxon>
    </lineage>
</organism>
<dbReference type="PANTHER" id="PTHR13817:SF73">
    <property type="entry name" value="FIBRONECTIN TYPE-III DOMAIN-CONTAINING PROTEIN"/>
    <property type="match status" value="1"/>
</dbReference>
<dbReference type="InterPro" id="IPR036116">
    <property type="entry name" value="FN3_sf"/>
</dbReference>
<dbReference type="PROSITE" id="PS50853">
    <property type="entry name" value="FN3"/>
    <property type="match status" value="3"/>
</dbReference>
<proteinExistence type="predicted"/>
<dbReference type="InterPro" id="IPR013783">
    <property type="entry name" value="Ig-like_fold"/>
</dbReference>
<feature type="non-terminal residue" evidence="6">
    <location>
        <position position="1"/>
    </location>
</feature>
<dbReference type="AlphaFoldDB" id="A0A1N6VCE8"/>
<feature type="region of interest" description="Disordered" evidence="4">
    <location>
        <begin position="278"/>
        <end position="307"/>
    </location>
</feature>
<keyword evidence="2" id="KW-0378">Hydrolase</keyword>
<sequence length="490" mass="50629">VARPDEKPDPPAAPRLEFGDKSLTVTWTNKTYTDRSPIETVDLEISPAPKGGAVQVTALSGTQYVWNGLENGTAYSVRVRANNLAPDPSDWGEYSGEMVPAGLPDVPETPSAVRAADSPLNGGSIDVSWKPPFENGDAIKGYSLQRYKNGARDGAALSLTATSHKATGLDNESSYTFTVTAENKAGRTAESAASAAVVPYGRPEAPPRPSVQNVGGGGQDSGIPRVSWGAADANGSPITGYTVTASPGGAKRDVAGTSVDFTGLPAGNYTFTVTATNKGGTSTSSPASGQISAYGKPSAPGVSPNKTGATSGTFTVTAPSSNGGSGVTRYNWQLSGSQNRSGSGQSVDVGGDYDQTYTLIAQACNAAGCGPWSSGQTIRTDPRPVPPTIWVTRGPQQNTQPGFGNCIGHMCTVFRVNANATFPSGDYTFRCYADGRQVGSYAWPRRLNAGSYVDLGCILGNSGGTPATVWVSIDPAPGGIVVERRSWPNL</sequence>
<dbReference type="Gene3D" id="2.60.40.10">
    <property type="entry name" value="Immunoglobulins"/>
    <property type="match status" value="4"/>
</dbReference>
<feature type="compositionally biased region" description="Polar residues" evidence="4">
    <location>
        <begin position="278"/>
        <end position="291"/>
    </location>
</feature>
<keyword evidence="7" id="KW-1185">Reference proteome</keyword>
<dbReference type="PRINTS" id="PR00014">
    <property type="entry name" value="FNTYPEIII"/>
</dbReference>
<dbReference type="GO" id="GO:0016798">
    <property type="term" value="F:hydrolase activity, acting on glycosyl bonds"/>
    <property type="evidence" value="ECO:0007669"/>
    <property type="project" value="UniProtKB-KW"/>
</dbReference>
<evidence type="ECO:0000256" key="2">
    <source>
        <dbReference type="ARBA" id="ARBA00023295"/>
    </source>
</evidence>
<accession>A0A1N6VCE8</accession>
<dbReference type="SUPFAM" id="SSF49265">
    <property type="entry name" value="Fibronectin type III"/>
    <property type="match status" value="2"/>
</dbReference>
<keyword evidence="3" id="KW-0624">Polysaccharide degradation</keyword>
<dbReference type="EMBL" id="FTMI01000007">
    <property type="protein sequence ID" value="SIQ75326.1"/>
    <property type="molecule type" value="Genomic_DNA"/>
</dbReference>
<evidence type="ECO:0000256" key="1">
    <source>
        <dbReference type="ARBA" id="ARBA00022737"/>
    </source>
</evidence>
<keyword evidence="3" id="KW-0119">Carbohydrate metabolism</keyword>
<evidence type="ECO:0000313" key="7">
    <source>
        <dbReference type="Proteomes" id="UP000186235"/>
    </source>
</evidence>
<gene>
    <name evidence="6" type="ORF">SAMN05518682_3547</name>
</gene>
<protein>
    <submittedName>
        <fullName evidence="6">Fibronectin type III domain-containing protein</fullName>
    </submittedName>
</protein>
<dbReference type="PANTHER" id="PTHR13817">
    <property type="entry name" value="TITIN"/>
    <property type="match status" value="1"/>
</dbReference>
<keyword evidence="2" id="KW-0326">Glycosidase</keyword>
<keyword evidence="1" id="KW-0677">Repeat</keyword>
<dbReference type="InterPro" id="IPR003961">
    <property type="entry name" value="FN3_dom"/>
</dbReference>
<dbReference type="SMART" id="SM00060">
    <property type="entry name" value="FN3"/>
    <property type="match status" value="4"/>
</dbReference>
<dbReference type="Proteomes" id="UP000186235">
    <property type="component" value="Unassembled WGS sequence"/>
</dbReference>
<dbReference type="Pfam" id="PF00041">
    <property type="entry name" value="fn3"/>
    <property type="match status" value="3"/>
</dbReference>
<dbReference type="CDD" id="cd00063">
    <property type="entry name" value="FN3"/>
    <property type="match status" value="3"/>
</dbReference>
<evidence type="ECO:0000256" key="4">
    <source>
        <dbReference type="SAM" id="MobiDB-lite"/>
    </source>
</evidence>
<name>A0A1N6VCE8_9MICO</name>